<reference evidence="1" key="1">
    <citation type="submission" date="2018-05" db="EMBL/GenBank/DDBJ databases">
        <authorList>
            <person name="Lanie J.A."/>
            <person name="Ng W.-L."/>
            <person name="Kazmierczak K.M."/>
            <person name="Andrzejewski T.M."/>
            <person name="Davidsen T.M."/>
            <person name="Wayne K.J."/>
            <person name="Tettelin H."/>
            <person name="Glass J.I."/>
            <person name="Rusch D."/>
            <person name="Podicherti R."/>
            <person name="Tsui H.-C.T."/>
            <person name="Winkler M.E."/>
        </authorList>
    </citation>
    <scope>NUCLEOTIDE SEQUENCE</scope>
</reference>
<dbReference type="AlphaFoldDB" id="A0A383BLP4"/>
<gene>
    <name evidence="1" type="ORF">METZ01_LOCUS473653</name>
</gene>
<evidence type="ECO:0000313" key="1">
    <source>
        <dbReference type="EMBL" id="SVE20799.1"/>
    </source>
</evidence>
<accession>A0A383BLP4</accession>
<evidence type="ECO:0008006" key="2">
    <source>
        <dbReference type="Google" id="ProtNLM"/>
    </source>
</evidence>
<dbReference type="EMBL" id="UINC01201452">
    <property type="protein sequence ID" value="SVE20799.1"/>
    <property type="molecule type" value="Genomic_DNA"/>
</dbReference>
<name>A0A383BLP4_9ZZZZ</name>
<feature type="non-terminal residue" evidence="1">
    <location>
        <position position="78"/>
    </location>
</feature>
<dbReference type="SUPFAM" id="SSF52317">
    <property type="entry name" value="Class I glutamine amidotransferase-like"/>
    <property type="match status" value="1"/>
</dbReference>
<dbReference type="Gene3D" id="3.40.50.880">
    <property type="match status" value="1"/>
</dbReference>
<organism evidence="1">
    <name type="scientific">marine metagenome</name>
    <dbReference type="NCBI Taxonomy" id="408172"/>
    <lineage>
        <taxon>unclassified sequences</taxon>
        <taxon>metagenomes</taxon>
        <taxon>ecological metagenomes</taxon>
    </lineage>
</organism>
<proteinExistence type="predicted"/>
<protein>
    <recommendedName>
        <fullName evidence="2">Glutamine amidotransferase domain-containing protein</fullName>
    </recommendedName>
</protein>
<sequence>MKKALLILHQKRSVAGDVGIKLKKRGYELEFCRPSLGDALPNELNLFSLVVIFGGPMSANDEDEFIKKEINFMKLIIE</sequence>
<dbReference type="InterPro" id="IPR029062">
    <property type="entry name" value="Class_I_gatase-like"/>
</dbReference>